<dbReference type="EMBL" id="ONZI01000001">
    <property type="protein sequence ID" value="SPJ33102.1"/>
    <property type="molecule type" value="Genomic_DNA"/>
</dbReference>
<organism evidence="3 4">
    <name type="scientific">Kushneria phyllosphaerae</name>
    <dbReference type="NCBI Taxonomy" id="2100822"/>
    <lineage>
        <taxon>Bacteria</taxon>
        <taxon>Pseudomonadati</taxon>
        <taxon>Pseudomonadota</taxon>
        <taxon>Gammaproteobacteria</taxon>
        <taxon>Oceanospirillales</taxon>
        <taxon>Halomonadaceae</taxon>
        <taxon>Kushneria</taxon>
    </lineage>
</organism>
<dbReference type="InterPro" id="IPR036265">
    <property type="entry name" value="HIT-like_sf"/>
</dbReference>
<dbReference type="RefSeq" id="WP_108841870.1">
    <property type="nucleotide sequence ID" value="NZ_ONZI01000001.1"/>
</dbReference>
<dbReference type="AlphaFoldDB" id="A0A2R8CJV2"/>
<dbReference type="Pfam" id="PF01230">
    <property type="entry name" value="HIT"/>
    <property type="match status" value="1"/>
</dbReference>
<name>A0A2R8CJV2_9GAMM</name>
<dbReference type="OrthoDB" id="9799145at2"/>
<dbReference type="Proteomes" id="UP000244934">
    <property type="component" value="Unassembled WGS sequence"/>
</dbReference>
<dbReference type="GO" id="GO:0003824">
    <property type="term" value="F:catalytic activity"/>
    <property type="evidence" value="ECO:0007669"/>
    <property type="project" value="InterPro"/>
</dbReference>
<gene>
    <name evidence="3" type="ORF">KSP9073_01105</name>
</gene>
<dbReference type="PIRSF" id="PIRSF000714">
    <property type="entry name" value="HIT"/>
    <property type="match status" value="1"/>
</dbReference>
<evidence type="ECO:0000313" key="4">
    <source>
        <dbReference type="Proteomes" id="UP000244934"/>
    </source>
</evidence>
<keyword evidence="4" id="KW-1185">Reference proteome</keyword>
<dbReference type="Gene3D" id="3.30.428.10">
    <property type="entry name" value="HIT-like"/>
    <property type="match status" value="1"/>
</dbReference>
<feature type="domain" description="HIT" evidence="2">
    <location>
        <begin position="36"/>
        <end position="104"/>
    </location>
</feature>
<evidence type="ECO:0000259" key="2">
    <source>
        <dbReference type="PROSITE" id="PS51084"/>
    </source>
</evidence>
<evidence type="ECO:0000256" key="1">
    <source>
        <dbReference type="PROSITE-ProRule" id="PRU00464"/>
    </source>
</evidence>
<dbReference type="SUPFAM" id="SSF54197">
    <property type="entry name" value="HIT-like"/>
    <property type="match status" value="1"/>
</dbReference>
<evidence type="ECO:0000313" key="3">
    <source>
        <dbReference type="EMBL" id="SPJ33102.1"/>
    </source>
</evidence>
<protein>
    <recommendedName>
        <fullName evidence="2">HIT domain-containing protein</fullName>
    </recommendedName>
</protein>
<dbReference type="PROSITE" id="PS51084">
    <property type="entry name" value="HIT_2"/>
    <property type="match status" value="1"/>
</dbReference>
<comment type="caution">
    <text evidence="1">Lacks conserved residue(s) required for the propagation of feature annotation.</text>
</comment>
<reference evidence="4" key="1">
    <citation type="submission" date="2018-03" db="EMBL/GenBank/DDBJ databases">
        <authorList>
            <person name="Navarro De La Torre S."/>
        </authorList>
    </citation>
    <scope>NUCLEOTIDE SEQUENCE [LARGE SCALE GENOMIC DNA]</scope>
    <source>
        <strain evidence="4">EAod3</strain>
    </source>
</reference>
<sequence length="144" mass="16374">MAFVLHERLAADTLFVASLELCELRLMNDARFVWALLIPQRDSIRESFELPASERALLWQEVDRLGEFMMRHTGADKINIGALGNMVSQLHVHVIARSRHDDAWPGPVWGAGQAQPLEDDTRQTRLTLLQRFAADLKDDQGREA</sequence>
<dbReference type="InterPro" id="IPR026026">
    <property type="entry name" value="HIT_Hint"/>
</dbReference>
<accession>A0A2R8CJV2</accession>
<proteinExistence type="predicted"/>
<dbReference type="InterPro" id="IPR011146">
    <property type="entry name" value="HIT-like"/>
</dbReference>